<accession>A0AAV5VYL8</accession>
<keyword evidence="4" id="KW-1185">Reference proteome</keyword>
<evidence type="ECO:0000256" key="2">
    <source>
        <dbReference type="SAM" id="Phobius"/>
    </source>
</evidence>
<feature type="region of interest" description="Disordered" evidence="1">
    <location>
        <begin position="130"/>
        <end position="150"/>
    </location>
</feature>
<dbReference type="Proteomes" id="UP001432322">
    <property type="component" value="Unassembled WGS sequence"/>
</dbReference>
<reference evidence="3" key="1">
    <citation type="submission" date="2023-10" db="EMBL/GenBank/DDBJ databases">
        <title>Genome assembly of Pristionchus species.</title>
        <authorList>
            <person name="Yoshida K."/>
            <person name="Sommer R.J."/>
        </authorList>
    </citation>
    <scope>NUCLEOTIDE SEQUENCE</scope>
    <source>
        <strain evidence="3">RS5133</strain>
    </source>
</reference>
<evidence type="ECO:0000256" key="1">
    <source>
        <dbReference type="SAM" id="MobiDB-lite"/>
    </source>
</evidence>
<feature type="transmembrane region" description="Helical" evidence="2">
    <location>
        <begin position="63"/>
        <end position="81"/>
    </location>
</feature>
<dbReference type="PANTHER" id="PTHR38612:SF2">
    <property type="entry name" value="PROTEIN DCT-5"/>
    <property type="match status" value="1"/>
</dbReference>
<keyword evidence="2" id="KW-1133">Transmembrane helix</keyword>
<dbReference type="InterPro" id="IPR035161">
    <property type="entry name" value="DUF5332"/>
</dbReference>
<feature type="non-terminal residue" evidence="3">
    <location>
        <position position="228"/>
    </location>
</feature>
<sequence>ISLSSPLPSFALSLFSPLIYSPFRLPEWPAPLSFMVVGGHKRVEIIERVRESDKEDMSESTDMVILVLIIGILIAALAYLYNRTQKTEEALALSLKMQREAAIKSEGGKDRVKEAKKVLALLEHYDKKKKTRTDEESSEMSADDKKKKKKRKGKGMFTYEELFNVDKKRSNEFGKVVLSVTEGGYKIPWIEGSGKIIELGPKLVKSMLEPTQRKPHTAARTPCQEIRA</sequence>
<dbReference type="AlphaFoldDB" id="A0AAV5VYL8"/>
<keyword evidence="2" id="KW-0472">Membrane</keyword>
<keyword evidence="2" id="KW-0812">Transmembrane</keyword>
<dbReference type="PANTHER" id="PTHR38612">
    <property type="entry name" value="PROTEIN DCT-5-RELATED"/>
    <property type="match status" value="1"/>
</dbReference>
<organism evidence="3 4">
    <name type="scientific">Pristionchus fissidentatus</name>
    <dbReference type="NCBI Taxonomy" id="1538716"/>
    <lineage>
        <taxon>Eukaryota</taxon>
        <taxon>Metazoa</taxon>
        <taxon>Ecdysozoa</taxon>
        <taxon>Nematoda</taxon>
        <taxon>Chromadorea</taxon>
        <taxon>Rhabditida</taxon>
        <taxon>Rhabditina</taxon>
        <taxon>Diplogasteromorpha</taxon>
        <taxon>Diplogasteroidea</taxon>
        <taxon>Neodiplogasteridae</taxon>
        <taxon>Pristionchus</taxon>
    </lineage>
</organism>
<protein>
    <submittedName>
        <fullName evidence="3">Uncharacterized protein</fullName>
    </submittedName>
</protein>
<gene>
    <name evidence="3" type="ORF">PFISCL1PPCAC_16228</name>
</gene>
<proteinExistence type="predicted"/>
<name>A0AAV5VYL8_9BILA</name>
<evidence type="ECO:0000313" key="4">
    <source>
        <dbReference type="Proteomes" id="UP001432322"/>
    </source>
</evidence>
<dbReference type="EMBL" id="BTSY01000004">
    <property type="protein sequence ID" value="GMT24931.1"/>
    <property type="molecule type" value="Genomic_DNA"/>
</dbReference>
<comment type="caution">
    <text evidence="3">The sequence shown here is derived from an EMBL/GenBank/DDBJ whole genome shotgun (WGS) entry which is preliminary data.</text>
</comment>
<feature type="region of interest" description="Disordered" evidence="1">
    <location>
        <begin position="208"/>
        <end position="228"/>
    </location>
</feature>
<evidence type="ECO:0000313" key="3">
    <source>
        <dbReference type="EMBL" id="GMT24931.1"/>
    </source>
</evidence>
<feature type="non-terminal residue" evidence="3">
    <location>
        <position position="1"/>
    </location>
</feature>